<evidence type="ECO:0000313" key="2">
    <source>
        <dbReference type="EMBL" id="WWC88864.1"/>
    </source>
</evidence>
<organism evidence="2 3">
    <name type="scientific">Kwoniella dendrophila CBS 6074</name>
    <dbReference type="NCBI Taxonomy" id="1295534"/>
    <lineage>
        <taxon>Eukaryota</taxon>
        <taxon>Fungi</taxon>
        <taxon>Dikarya</taxon>
        <taxon>Basidiomycota</taxon>
        <taxon>Agaricomycotina</taxon>
        <taxon>Tremellomycetes</taxon>
        <taxon>Tremellales</taxon>
        <taxon>Cryptococcaceae</taxon>
        <taxon>Kwoniella</taxon>
    </lineage>
</organism>
<dbReference type="GeneID" id="91094449"/>
<protein>
    <submittedName>
        <fullName evidence="2">Uncharacterized protein</fullName>
    </submittedName>
</protein>
<accession>A0AAX4JVD6</accession>
<dbReference type="AlphaFoldDB" id="A0AAX4JVD6"/>
<gene>
    <name evidence="2" type="ORF">L201_003779</name>
</gene>
<feature type="chain" id="PRO_5043410730" evidence="1">
    <location>
        <begin position="26"/>
        <end position="170"/>
    </location>
</feature>
<dbReference type="RefSeq" id="XP_066075627.1">
    <property type="nucleotide sequence ID" value="XM_066219530.1"/>
</dbReference>
<dbReference type="EMBL" id="CP144101">
    <property type="protein sequence ID" value="WWC88864.1"/>
    <property type="molecule type" value="Genomic_DNA"/>
</dbReference>
<evidence type="ECO:0000313" key="3">
    <source>
        <dbReference type="Proteomes" id="UP001355207"/>
    </source>
</evidence>
<proteinExistence type="predicted"/>
<dbReference type="Proteomes" id="UP001355207">
    <property type="component" value="Chromosome 4"/>
</dbReference>
<keyword evidence="3" id="KW-1185">Reference proteome</keyword>
<evidence type="ECO:0000256" key="1">
    <source>
        <dbReference type="SAM" id="SignalP"/>
    </source>
</evidence>
<keyword evidence="1" id="KW-0732">Signal</keyword>
<reference evidence="2 3" key="1">
    <citation type="submission" date="2024-01" db="EMBL/GenBank/DDBJ databases">
        <title>Comparative genomics of Cryptococcus and Kwoniella reveals pathogenesis evolution and contrasting modes of karyotype evolution via chromosome fusion or intercentromeric recombination.</title>
        <authorList>
            <person name="Coelho M.A."/>
            <person name="David-Palma M."/>
            <person name="Shea T."/>
            <person name="Bowers K."/>
            <person name="McGinley-Smith S."/>
            <person name="Mohammad A.W."/>
            <person name="Gnirke A."/>
            <person name="Yurkov A.M."/>
            <person name="Nowrousian M."/>
            <person name="Sun S."/>
            <person name="Cuomo C.A."/>
            <person name="Heitman J."/>
        </authorList>
    </citation>
    <scope>NUCLEOTIDE SEQUENCE [LARGE SCALE GENOMIC DNA]</scope>
    <source>
        <strain evidence="2 3">CBS 6074</strain>
    </source>
</reference>
<name>A0AAX4JVD6_9TREE</name>
<feature type="signal peptide" evidence="1">
    <location>
        <begin position="1"/>
        <end position="25"/>
    </location>
</feature>
<sequence>MITSFITSTIIGSWWLSHIFGLVGPLPGFRQTLLRVPLICDMEDDNSSSLMKDIGETTANLDFQGLTCLEFCGCYQFMYENKNFCQCSNELPPPYIWYITSMDAHSNCNQPDYNVTFLEEPNQALQGCTSGSFLYERLSIENKKEMKIKMLKSKTNRKKFLELMDLMSIS</sequence>